<dbReference type="Pfam" id="PF00221">
    <property type="entry name" value="Lyase_aromatic"/>
    <property type="match status" value="1"/>
</dbReference>
<dbReference type="HAMAP" id="MF_00229">
    <property type="entry name" value="His_ammonia_lyase"/>
    <property type="match status" value="1"/>
</dbReference>
<dbReference type="SUPFAM" id="SSF48557">
    <property type="entry name" value="L-aspartase-like"/>
    <property type="match status" value="1"/>
</dbReference>
<dbReference type="GeneID" id="97241292"/>
<dbReference type="NCBIfam" id="TIGR01225">
    <property type="entry name" value="hutH"/>
    <property type="match status" value="1"/>
</dbReference>
<dbReference type="InterPro" id="IPR022313">
    <property type="entry name" value="Phe/His_NH3-lyase_AS"/>
</dbReference>
<dbReference type="CDD" id="cd00332">
    <property type="entry name" value="PAL-HAL"/>
    <property type="match status" value="1"/>
</dbReference>
<feature type="cross-link" description="5-imidazolinone (Ala-Gly)" evidence="6">
    <location>
        <begin position="147"/>
        <end position="149"/>
    </location>
</feature>
<keyword evidence="4 6" id="KW-0456">Lyase</keyword>
<comment type="caution">
    <text evidence="10">The sequence shown here is derived from an EMBL/GenBank/DDBJ whole genome shotgun (WGS) entry which is preliminary data.</text>
</comment>
<name>A0A161Q077_9PROT</name>
<dbReference type="GO" id="GO:0019557">
    <property type="term" value="P:L-histidine catabolic process to glutamate and formate"/>
    <property type="evidence" value="ECO:0007669"/>
    <property type="project" value="UniProtKB-UniPathway"/>
</dbReference>
<comment type="subcellular location">
    <subcellularLocation>
        <location evidence="6 9">Cytoplasm</location>
    </subcellularLocation>
</comment>
<evidence type="ECO:0000256" key="1">
    <source>
        <dbReference type="ARBA" id="ARBA00005113"/>
    </source>
</evidence>
<dbReference type="InterPro" id="IPR005921">
    <property type="entry name" value="HutH"/>
</dbReference>
<dbReference type="AlphaFoldDB" id="A0A161Q077"/>
<dbReference type="Gene3D" id="1.10.275.10">
    <property type="entry name" value="Fumarase/aspartase (N-terminal domain)"/>
    <property type="match status" value="1"/>
</dbReference>
<dbReference type="PROSITE" id="PS00488">
    <property type="entry name" value="PAL_HISTIDASE"/>
    <property type="match status" value="1"/>
</dbReference>
<dbReference type="EC" id="4.3.1.3" evidence="2 6"/>
<dbReference type="GO" id="GO:0004397">
    <property type="term" value="F:histidine ammonia-lyase activity"/>
    <property type="evidence" value="ECO:0007669"/>
    <property type="project" value="UniProtKB-UniRule"/>
</dbReference>
<dbReference type="InterPro" id="IPR008948">
    <property type="entry name" value="L-Aspartase-like"/>
</dbReference>
<comment type="PTM">
    <text evidence="6">Contains an active site 4-methylidene-imidazol-5-one (MIO), which is formed autocatalytically by cyclization and dehydration of residues Ala-Ser-Gly.</text>
</comment>
<comment type="pathway">
    <text evidence="1 6 8">Amino-acid degradation; L-histidine degradation into L-glutamate; N-formimidoyl-L-glutamate from L-histidine: step 1/3.</text>
</comment>
<dbReference type="UniPathway" id="UPA00379">
    <property type="reaction ID" value="UER00549"/>
</dbReference>
<keyword evidence="6" id="KW-0963">Cytoplasm</keyword>
<dbReference type="InterPro" id="IPR024083">
    <property type="entry name" value="Fumarase/histidase_N"/>
</dbReference>
<evidence type="ECO:0000256" key="5">
    <source>
        <dbReference type="ARBA" id="ARBA00049269"/>
    </source>
</evidence>
<gene>
    <name evidence="6" type="primary">hutH</name>
    <name evidence="10" type="ORF">AUP44_19020</name>
</gene>
<dbReference type="Proteomes" id="UP000075787">
    <property type="component" value="Unassembled WGS sequence"/>
</dbReference>
<proteinExistence type="inferred from homology"/>
<accession>A0A161Q077</accession>
<comment type="catalytic activity">
    <reaction evidence="5 6 8">
        <text>L-histidine = trans-urocanate + NH4(+)</text>
        <dbReference type="Rhea" id="RHEA:21232"/>
        <dbReference type="ChEBI" id="CHEBI:17771"/>
        <dbReference type="ChEBI" id="CHEBI:28938"/>
        <dbReference type="ChEBI" id="CHEBI:57595"/>
        <dbReference type="EC" id="4.3.1.3"/>
    </reaction>
</comment>
<feature type="modified residue" description="2,3-didehydroalanine (Ser)" evidence="6">
    <location>
        <position position="148"/>
    </location>
</feature>
<evidence type="ECO:0000256" key="4">
    <source>
        <dbReference type="ARBA" id="ARBA00023239"/>
    </source>
</evidence>
<evidence type="ECO:0000256" key="3">
    <source>
        <dbReference type="ARBA" id="ARBA00022808"/>
    </source>
</evidence>
<dbReference type="EMBL" id="LPZR01000006">
    <property type="protein sequence ID" value="KYO57717.1"/>
    <property type="molecule type" value="Genomic_DNA"/>
</dbReference>
<protein>
    <recommendedName>
        <fullName evidence="2 6">Histidine ammonia-lyase</fullName>
        <shortName evidence="6">Histidase</shortName>
        <ecNumber evidence="2 6">4.3.1.3</ecNumber>
    </recommendedName>
</protein>
<dbReference type="InterPro" id="IPR001106">
    <property type="entry name" value="Aromatic_Lyase"/>
</dbReference>
<evidence type="ECO:0000256" key="2">
    <source>
        <dbReference type="ARBA" id="ARBA00012994"/>
    </source>
</evidence>
<dbReference type="NCBIfam" id="NF006871">
    <property type="entry name" value="PRK09367.1"/>
    <property type="match status" value="1"/>
</dbReference>
<reference evidence="10 11" key="1">
    <citation type="submission" date="2015-12" db="EMBL/GenBank/DDBJ databases">
        <title>Genome sequence of Tistrella mobilis MCCC 1A02139.</title>
        <authorList>
            <person name="Lu L."/>
            <person name="Lai Q."/>
            <person name="Shao Z."/>
            <person name="Qian P."/>
        </authorList>
    </citation>
    <scope>NUCLEOTIDE SEQUENCE [LARGE SCALE GENOMIC DNA]</scope>
    <source>
        <strain evidence="10 11">MCCC 1A02139</strain>
    </source>
</reference>
<evidence type="ECO:0000256" key="6">
    <source>
        <dbReference type="HAMAP-Rule" id="MF_00229"/>
    </source>
</evidence>
<comment type="similarity">
    <text evidence="6 7">Belongs to the PAL/histidase family.</text>
</comment>
<dbReference type="Gene3D" id="1.20.200.10">
    <property type="entry name" value="Fumarase/aspartase (Central domain)"/>
    <property type="match status" value="1"/>
</dbReference>
<sequence>MTETTETLVLAPGRIPLDDLRRIWAGRPHLALDDAAPARMAASAAIVERIAAGEEAVYGINTGFGKLAQKRIAAGDLARLQRNLILSHATGVGAPLAAPVVRLILAIKAASLAVGASGVRGELVEALLALHAADMLPVIPSKGSVGASGDLAPLAHLCGVLLGIGEVMAGDERLPAAEGLARAGLAPIELGAKEGLALINGTQVSTALALDGLFRIERCYRSALVSGAIAVEAVMGSHRPFDPRIHALRGQPGQIDAAAACRDLLAASPLNAAHQGPDCHRVQDPYSLRCQPQVMGSVLDQMRMAARTLTIEANGVTDNPLVMTDTGEVISGGNFHAEPVAMAADQLAIAAAEIGALAERRIAMLIDASISGLPAFLVADAGLNSGFMIAHVTAAALASENKTLAHPASVDSLPTSANQEDHVSMATFAARRLGDIADNVSEIVGIELLAAAQGLEFHRPLRAAAKVEEAVARIRAVVPSYDTDRYFAPDLTAAGMMVREGRFCDLTEVSLEREGMAG</sequence>
<keyword evidence="3 6" id="KW-0369">Histidine metabolism</keyword>
<dbReference type="GO" id="GO:0019556">
    <property type="term" value="P:L-histidine catabolic process to glutamate and formamide"/>
    <property type="evidence" value="ECO:0007669"/>
    <property type="project" value="UniProtKB-UniPathway"/>
</dbReference>
<dbReference type="OrthoDB" id="9806955at2"/>
<evidence type="ECO:0000313" key="10">
    <source>
        <dbReference type="EMBL" id="KYO57717.1"/>
    </source>
</evidence>
<dbReference type="FunFam" id="1.10.275.10:FF:000005">
    <property type="entry name" value="Histidine ammonia-lyase"/>
    <property type="match status" value="1"/>
</dbReference>
<dbReference type="FunFam" id="1.20.200.10:FF:000003">
    <property type="entry name" value="Histidine ammonia-lyase"/>
    <property type="match status" value="1"/>
</dbReference>
<evidence type="ECO:0000256" key="9">
    <source>
        <dbReference type="RuleBase" id="RU004480"/>
    </source>
</evidence>
<evidence type="ECO:0000256" key="8">
    <source>
        <dbReference type="RuleBase" id="RU004479"/>
    </source>
</evidence>
<organism evidence="10 11">
    <name type="scientific">Tistrella mobilis</name>
    <dbReference type="NCBI Taxonomy" id="171437"/>
    <lineage>
        <taxon>Bacteria</taxon>
        <taxon>Pseudomonadati</taxon>
        <taxon>Pseudomonadota</taxon>
        <taxon>Alphaproteobacteria</taxon>
        <taxon>Geminicoccales</taxon>
        <taxon>Geminicoccaceae</taxon>
        <taxon>Tistrella</taxon>
    </lineage>
</organism>
<dbReference type="GO" id="GO:0005737">
    <property type="term" value="C:cytoplasm"/>
    <property type="evidence" value="ECO:0007669"/>
    <property type="project" value="UniProtKB-SubCell"/>
</dbReference>
<dbReference type="RefSeq" id="WP_062761257.1">
    <property type="nucleotide sequence ID" value="NZ_CP121045.1"/>
</dbReference>
<evidence type="ECO:0000256" key="7">
    <source>
        <dbReference type="RuleBase" id="RU003954"/>
    </source>
</evidence>
<evidence type="ECO:0000313" key="11">
    <source>
        <dbReference type="Proteomes" id="UP000075787"/>
    </source>
</evidence>
<dbReference type="PANTHER" id="PTHR10362">
    <property type="entry name" value="HISTIDINE AMMONIA-LYASE"/>
    <property type="match status" value="1"/>
</dbReference>